<accession>A0A2I0K7W2</accession>
<dbReference type="EMBL" id="PGOL01000803">
    <property type="protein sequence ID" value="PKI64612.1"/>
    <property type="molecule type" value="Genomic_DNA"/>
</dbReference>
<reference evidence="3 4" key="1">
    <citation type="submission" date="2017-11" db="EMBL/GenBank/DDBJ databases">
        <title>De-novo sequencing of pomegranate (Punica granatum L.) genome.</title>
        <authorList>
            <person name="Akparov Z."/>
            <person name="Amiraslanov A."/>
            <person name="Hajiyeva S."/>
            <person name="Abbasov M."/>
            <person name="Kaur K."/>
            <person name="Hamwieh A."/>
            <person name="Solovyev V."/>
            <person name="Salamov A."/>
            <person name="Braich B."/>
            <person name="Kosarev P."/>
            <person name="Mahmoud A."/>
            <person name="Hajiyev E."/>
            <person name="Babayeva S."/>
            <person name="Izzatullayeva V."/>
            <person name="Mammadov A."/>
            <person name="Mammadov A."/>
            <person name="Sharifova S."/>
            <person name="Ojaghi J."/>
            <person name="Eynullazada K."/>
            <person name="Bayramov B."/>
            <person name="Abdulazimova A."/>
            <person name="Shahmuradov I."/>
        </authorList>
    </citation>
    <scope>NUCLEOTIDE SEQUENCE [LARGE SCALE GENOMIC DNA]</scope>
    <source>
        <strain evidence="4">cv. AG2017</strain>
        <tissue evidence="3">Leaf</tissue>
    </source>
</reference>
<evidence type="ECO:0000313" key="3">
    <source>
        <dbReference type="EMBL" id="PKI64612.1"/>
    </source>
</evidence>
<evidence type="ECO:0000256" key="1">
    <source>
        <dbReference type="SAM" id="Coils"/>
    </source>
</evidence>
<keyword evidence="1" id="KW-0175">Coiled coil</keyword>
<feature type="compositionally biased region" description="Acidic residues" evidence="2">
    <location>
        <begin position="457"/>
        <end position="477"/>
    </location>
</feature>
<feature type="region of interest" description="Disordered" evidence="2">
    <location>
        <begin position="389"/>
        <end position="420"/>
    </location>
</feature>
<dbReference type="AlphaFoldDB" id="A0A2I0K7W2"/>
<feature type="compositionally biased region" description="Low complexity" evidence="2">
    <location>
        <begin position="501"/>
        <end position="513"/>
    </location>
</feature>
<evidence type="ECO:0000313" key="4">
    <source>
        <dbReference type="Proteomes" id="UP000233551"/>
    </source>
</evidence>
<gene>
    <name evidence="3" type="ORF">CRG98_015044</name>
</gene>
<dbReference type="PANTHER" id="PTHR48435">
    <property type="entry name" value="POLYPROTEIN"/>
    <property type="match status" value="1"/>
</dbReference>
<feature type="compositionally biased region" description="Basic and acidic residues" evidence="2">
    <location>
        <begin position="403"/>
        <end position="414"/>
    </location>
</feature>
<keyword evidence="4" id="KW-1185">Reference proteome</keyword>
<protein>
    <submittedName>
        <fullName evidence="3">Uncharacterized protein</fullName>
    </submittedName>
</protein>
<dbReference type="InterPro" id="IPR053098">
    <property type="entry name" value="Petuviruses_polyprotein"/>
</dbReference>
<dbReference type="PANTHER" id="PTHR48435:SF1">
    <property type="entry name" value="POLYPROTEIN"/>
    <property type="match status" value="1"/>
</dbReference>
<evidence type="ECO:0000256" key="2">
    <source>
        <dbReference type="SAM" id="MobiDB-lite"/>
    </source>
</evidence>
<feature type="coiled-coil region" evidence="1">
    <location>
        <begin position="291"/>
        <end position="318"/>
    </location>
</feature>
<sequence>MNAPTCIHVPRQISRGDLVKLLLETWVTNFERLHQNAQPIQSSKPKFGKRPDRKVVISFDHRSVENSELSAPPMFQTMMMMQPVEGVQDNLKEAQKKADPKPNPNSGADESLSTVLKKKKVLPCYKPILKWVRKQKWEDPEEIRDYLKDMVLASIFERLVHKMEQKGKLAAIPQAAPTYMFCPSLPSYDEQFPQLGQFTDGEGRHTHAFKIPNPTSKDEQGRPRFFTSGEAVLNWQFSQNRVLSSVGTKVDSLMARVSQLDGKVDRHHLETQSLLRTLQKRLKEIQDTPVVSYFQIDLDRKEEEIRKLKNQIVILSGTPAPLPPTSSTTSLFNFLERPLGERSKLARLSLFSHSQDEQQPKKATLVEIRERAKQATEVARRRYGIKKEVYETPPRLVPSTSKPPKEEKEKKNGSDEEEEDLQGAFMVFPKENSLSSFLKEQCEESHMVVKEETSDSVSEEESEASPEESEDSWETEDSYPPVKMMGMRDGVDSDDAMSEMADPPQAAAPTTPTRGNIAFTLDDIPYSKWPDRLQEFLAYLTTRALTVRANHELMSDFVSRFTKTLRIWWTGLTDQDQVQFIVSSPTEAVHILHVYFVGYSGDLRELKRKEFFERKCCSYKRKHLDLYFKHMVRLFYEFGADISLKQVFLSSIPATLAGAAERLLHDRGKRVIDCTVGEIQQEIHVALEDACLKKQVIKEVLKGDKSMEKACKRPELYIKCSSRDKDCSCPTKKKKHYKKWKMSKAKSRRYSKKSINPPGVTFVTDQATSVRTVQGPRSKESNSDTCYMVAEDTEGINLVNSVPHIPVSVYISKYAKPIKVIAFLDTGAAQTIMNPKGIGFTLPMKDIVVGWDIITKVNKLRMTPEEVRFKRYFQPYVQTPQLFMA</sequence>
<feature type="region of interest" description="Disordered" evidence="2">
    <location>
        <begin position="92"/>
        <end position="112"/>
    </location>
</feature>
<proteinExistence type="predicted"/>
<comment type="caution">
    <text evidence="3">The sequence shown here is derived from an EMBL/GenBank/DDBJ whole genome shotgun (WGS) entry which is preliminary data.</text>
</comment>
<organism evidence="3 4">
    <name type="scientific">Punica granatum</name>
    <name type="common">Pomegranate</name>
    <dbReference type="NCBI Taxonomy" id="22663"/>
    <lineage>
        <taxon>Eukaryota</taxon>
        <taxon>Viridiplantae</taxon>
        <taxon>Streptophyta</taxon>
        <taxon>Embryophyta</taxon>
        <taxon>Tracheophyta</taxon>
        <taxon>Spermatophyta</taxon>
        <taxon>Magnoliopsida</taxon>
        <taxon>eudicotyledons</taxon>
        <taxon>Gunneridae</taxon>
        <taxon>Pentapetalae</taxon>
        <taxon>rosids</taxon>
        <taxon>malvids</taxon>
        <taxon>Myrtales</taxon>
        <taxon>Lythraceae</taxon>
        <taxon>Punica</taxon>
    </lineage>
</organism>
<feature type="region of interest" description="Disordered" evidence="2">
    <location>
        <begin position="445"/>
        <end position="487"/>
    </location>
</feature>
<name>A0A2I0K7W2_PUNGR</name>
<dbReference type="Proteomes" id="UP000233551">
    <property type="component" value="Unassembled WGS sequence"/>
</dbReference>
<feature type="region of interest" description="Disordered" evidence="2">
    <location>
        <begin position="495"/>
        <end position="514"/>
    </location>
</feature>